<protein>
    <submittedName>
        <fullName evidence="2">Uncharacterized protein</fullName>
    </submittedName>
</protein>
<comment type="caution">
    <text evidence="2">The sequence shown here is derived from an EMBL/GenBank/DDBJ whole genome shotgun (WGS) entry which is preliminary data.</text>
</comment>
<accession>A0A5J4VZ05</accession>
<dbReference type="AlphaFoldDB" id="A0A5J4VZ05"/>
<dbReference type="InterPro" id="IPR038765">
    <property type="entry name" value="Papain-like_cys_pep_sf"/>
</dbReference>
<organism evidence="2 3">
    <name type="scientific">Streblomastix strix</name>
    <dbReference type="NCBI Taxonomy" id="222440"/>
    <lineage>
        <taxon>Eukaryota</taxon>
        <taxon>Metamonada</taxon>
        <taxon>Preaxostyla</taxon>
        <taxon>Oxymonadida</taxon>
        <taxon>Streblomastigidae</taxon>
        <taxon>Streblomastix</taxon>
    </lineage>
</organism>
<keyword evidence="1" id="KW-1133">Transmembrane helix</keyword>
<sequence length="329" mass="36884">MEQFYPLASITDPYFIVSPKVDDEQFYNQRIPKDLKQEEKKCRSVRKVYDSQIYGLYGFAALALENADIAPSITALLRNGPTQVKYTNIPAGQEEDYEDSLINQDCDGIGYYFTKYGLRESGVVGTDCIPNTEVPQSATACVDQEIEYAPKLKGYFEGRIFKADTATLKDALIRFGPVAISTKEYDPLSQGILLGWKIDNEQNYWIIAQYLEGFYIYSETSKDLGTMYDAVVLLGPIQYCLAGQLPDTHYCQCAATDTVCLADPIKTECVKPYIDTKAEICPCPTDKESQQYKDDPRTAKKEIFASGSVRMTIGMIAAVLVLPILTLFF</sequence>
<gene>
    <name evidence="2" type="ORF">EZS28_016593</name>
</gene>
<feature type="transmembrane region" description="Helical" evidence="1">
    <location>
        <begin position="309"/>
        <end position="328"/>
    </location>
</feature>
<keyword evidence="1" id="KW-0812">Transmembrane</keyword>
<name>A0A5J4VZ05_9EUKA</name>
<dbReference type="EMBL" id="SNRW01004204">
    <property type="protein sequence ID" value="KAA6387877.1"/>
    <property type="molecule type" value="Genomic_DNA"/>
</dbReference>
<reference evidence="2 3" key="1">
    <citation type="submission" date="2019-03" db="EMBL/GenBank/DDBJ databases">
        <title>Single cell metagenomics reveals metabolic interactions within the superorganism composed of flagellate Streblomastix strix and complex community of Bacteroidetes bacteria on its surface.</title>
        <authorList>
            <person name="Treitli S.C."/>
            <person name="Kolisko M."/>
            <person name="Husnik F."/>
            <person name="Keeling P."/>
            <person name="Hampl V."/>
        </authorList>
    </citation>
    <scope>NUCLEOTIDE SEQUENCE [LARGE SCALE GENOMIC DNA]</scope>
    <source>
        <strain evidence="2">ST1C</strain>
    </source>
</reference>
<keyword evidence="1" id="KW-0472">Membrane</keyword>
<dbReference type="SUPFAM" id="SSF54001">
    <property type="entry name" value="Cysteine proteinases"/>
    <property type="match status" value="1"/>
</dbReference>
<dbReference type="Proteomes" id="UP000324800">
    <property type="component" value="Unassembled WGS sequence"/>
</dbReference>
<evidence type="ECO:0000313" key="3">
    <source>
        <dbReference type="Proteomes" id="UP000324800"/>
    </source>
</evidence>
<evidence type="ECO:0000256" key="1">
    <source>
        <dbReference type="SAM" id="Phobius"/>
    </source>
</evidence>
<evidence type="ECO:0000313" key="2">
    <source>
        <dbReference type="EMBL" id="KAA6387877.1"/>
    </source>
</evidence>
<proteinExistence type="predicted"/>